<dbReference type="GO" id="GO:0000981">
    <property type="term" value="F:DNA-binding transcription factor activity, RNA polymerase II-specific"/>
    <property type="evidence" value="ECO:0007669"/>
    <property type="project" value="InterPro"/>
</dbReference>
<protein>
    <submittedName>
        <fullName evidence="9">Homeodomain-like DNA binding domain-containing transcription factor</fullName>
    </submittedName>
</protein>
<feature type="compositionally biased region" description="Low complexity" evidence="7">
    <location>
        <begin position="133"/>
        <end position="160"/>
    </location>
</feature>
<dbReference type="GO" id="GO:0005634">
    <property type="term" value="C:nucleus"/>
    <property type="evidence" value="ECO:0007669"/>
    <property type="project" value="UniProtKB-SubCell"/>
</dbReference>
<accession>A0A162V382</accession>
<dbReference type="GeneID" id="28995587"/>
<evidence type="ECO:0000256" key="5">
    <source>
        <dbReference type="PROSITE-ProRule" id="PRU00108"/>
    </source>
</evidence>
<feature type="compositionally biased region" description="Low complexity" evidence="7">
    <location>
        <begin position="205"/>
        <end position="214"/>
    </location>
</feature>
<dbReference type="InterPro" id="IPR001356">
    <property type="entry name" value="HD"/>
</dbReference>
<keyword evidence="3 5" id="KW-0371">Homeobox</keyword>
<feature type="region of interest" description="Disordered" evidence="7">
    <location>
        <begin position="379"/>
        <end position="400"/>
    </location>
</feature>
<dbReference type="OrthoDB" id="6159439at2759"/>
<keyword evidence="4 5" id="KW-0539">Nucleus</keyword>
<dbReference type="Gene3D" id="1.10.10.60">
    <property type="entry name" value="Homeodomain-like"/>
    <property type="match status" value="1"/>
</dbReference>
<feature type="region of interest" description="Disordered" evidence="7">
    <location>
        <begin position="315"/>
        <end position="363"/>
    </location>
</feature>
<keyword evidence="2 5" id="KW-0238">DNA-binding</keyword>
<dbReference type="CDD" id="cd00086">
    <property type="entry name" value="homeodomain"/>
    <property type="match status" value="1"/>
</dbReference>
<evidence type="ECO:0000256" key="4">
    <source>
        <dbReference type="ARBA" id="ARBA00023242"/>
    </source>
</evidence>
<feature type="region of interest" description="Disordered" evidence="7">
    <location>
        <begin position="1"/>
        <end position="56"/>
    </location>
</feature>
<comment type="subcellular location">
    <subcellularLocation>
        <location evidence="1 5 6">Nucleus</location>
    </subcellularLocation>
</comment>
<feature type="compositionally biased region" description="Polar residues" evidence="7">
    <location>
        <begin position="1"/>
        <end position="38"/>
    </location>
</feature>
<feature type="compositionally biased region" description="Low complexity" evidence="7">
    <location>
        <begin position="39"/>
        <end position="51"/>
    </location>
</feature>
<dbReference type="GO" id="GO:0000978">
    <property type="term" value="F:RNA polymerase II cis-regulatory region sequence-specific DNA binding"/>
    <property type="evidence" value="ECO:0007669"/>
    <property type="project" value="TreeGrafter"/>
</dbReference>
<dbReference type="InterPro" id="IPR057939">
    <property type="entry name" value="TRF2_HOY1_PH"/>
</dbReference>
<dbReference type="VEuPathDB" id="FungiDB:PHYBLDRAFT_162699"/>
<dbReference type="RefSeq" id="XP_018297682.1">
    <property type="nucleotide sequence ID" value="XM_018434681.1"/>
</dbReference>
<dbReference type="InterPro" id="IPR017970">
    <property type="entry name" value="Homeobox_CS"/>
</dbReference>
<feature type="compositionally biased region" description="Basic residues" evidence="7">
    <location>
        <begin position="161"/>
        <end position="174"/>
    </location>
</feature>
<evidence type="ECO:0000313" key="9">
    <source>
        <dbReference type="EMBL" id="OAD79642.1"/>
    </source>
</evidence>
<dbReference type="AlphaFoldDB" id="A0A162V382"/>
<dbReference type="STRING" id="763407.A0A162V382"/>
<keyword evidence="10" id="KW-1185">Reference proteome</keyword>
<dbReference type="SMART" id="SM00389">
    <property type="entry name" value="HOX"/>
    <property type="match status" value="1"/>
</dbReference>
<dbReference type="Pfam" id="PF24818">
    <property type="entry name" value="PH_TRF2_HOY1"/>
    <property type="match status" value="1"/>
</dbReference>
<dbReference type="GO" id="GO:0030154">
    <property type="term" value="P:cell differentiation"/>
    <property type="evidence" value="ECO:0007669"/>
    <property type="project" value="TreeGrafter"/>
</dbReference>
<evidence type="ECO:0000256" key="3">
    <source>
        <dbReference type="ARBA" id="ARBA00023155"/>
    </source>
</evidence>
<dbReference type="InterPro" id="IPR009057">
    <property type="entry name" value="Homeodomain-like_sf"/>
</dbReference>
<evidence type="ECO:0000256" key="2">
    <source>
        <dbReference type="ARBA" id="ARBA00023125"/>
    </source>
</evidence>
<evidence type="ECO:0000256" key="6">
    <source>
        <dbReference type="RuleBase" id="RU000682"/>
    </source>
</evidence>
<dbReference type="Pfam" id="PF00046">
    <property type="entry name" value="Homeodomain"/>
    <property type="match status" value="1"/>
</dbReference>
<dbReference type="EMBL" id="KV440972">
    <property type="protein sequence ID" value="OAD79642.1"/>
    <property type="molecule type" value="Genomic_DNA"/>
</dbReference>
<organism evidence="9 10">
    <name type="scientific">Phycomyces blakesleeanus (strain ATCC 8743b / DSM 1359 / FGSC 10004 / NBRC 33097 / NRRL 1555)</name>
    <dbReference type="NCBI Taxonomy" id="763407"/>
    <lineage>
        <taxon>Eukaryota</taxon>
        <taxon>Fungi</taxon>
        <taxon>Fungi incertae sedis</taxon>
        <taxon>Mucoromycota</taxon>
        <taxon>Mucoromycotina</taxon>
        <taxon>Mucoromycetes</taxon>
        <taxon>Mucorales</taxon>
        <taxon>Phycomycetaceae</taxon>
        <taxon>Phycomyces</taxon>
    </lineage>
</organism>
<dbReference type="InterPro" id="IPR051000">
    <property type="entry name" value="Homeobox_DNA-bind_prot"/>
</dbReference>
<proteinExistence type="predicted"/>
<feature type="domain" description="Homeobox" evidence="8">
    <location>
        <begin position="49"/>
        <end position="109"/>
    </location>
</feature>
<feature type="compositionally biased region" description="Low complexity" evidence="7">
    <location>
        <begin position="175"/>
        <end position="195"/>
    </location>
</feature>
<feature type="compositionally biased region" description="Polar residues" evidence="7">
    <location>
        <begin position="340"/>
        <end position="363"/>
    </location>
</feature>
<dbReference type="SUPFAM" id="SSF46689">
    <property type="entry name" value="Homeodomain-like"/>
    <property type="match status" value="1"/>
</dbReference>
<evidence type="ECO:0000256" key="7">
    <source>
        <dbReference type="SAM" id="MobiDB-lite"/>
    </source>
</evidence>
<dbReference type="PROSITE" id="PS50071">
    <property type="entry name" value="HOMEOBOX_2"/>
    <property type="match status" value="1"/>
</dbReference>
<dbReference type="InParanoid" id="A0A162V382"/>
<feature type="DNA-binding region" description="Homeobox" evidence="5">
    <location>
        <begin position="51"/>
        <end position="110"/>
    </location>
</feature>
<name>A0A162V382_PHYB8</name>
<sequence>MSSASPLNETPVSPQLDNSTGSNDPTDFADQSEQADQIPSSPSSPSASTSAARKRTRASAEQLAVLEDTFAVNVSPNNKLRKQLAEQLQMSERSIQIWFQNRRAKVKHMQKRAQMQMQQASIRAQLYHYQQQQQQQQSGYSTTSGASAATTPNTTTTNNSHHNHNHHHQNHHHQQQQQHVYQQQQVHQYSLQNNPHPHHLHHPQQHQQHVYHQQQLQLQLQHQHRMLSRAQSVDAIQPFTPPYGSQWQAYNISRQSMPPNAQDIMIDLPDYLHGPPSPSPSPQRDFHSAAPLQYPLDPTLLPTLVPVPDAGPTAMLATHDFRSKGPNTPANTPPTDPSLWPTNNDIPQRPQLPSSQLVNSSIHPSRTLTNPTISTVNPAALSIPSSNPPLSSTTTTSSSAANLPLSLPQVQGIKESYFNASTLIIGSWHRLKLRATDLLCVYKPELNHFSWHITDSNCHFKMVTSIDSVSSISHVSSVDNNNPNNNSQMIYFDITEPPLFYMEANQDGASVWIQCSDFTEGKQASRFFRHTLKGIGHTLKEDLMVMMNRYEKLRRLVRFLNHTQVAPEPMVIQTNYTMPVSVPVPVPQPQPQTQSQSQQAIPYWPAPQPQPLPLHTNNSNSIIGSNNMFMNQSPTIAYGP</sequence>
<evidence type="ECO:0000259" key="8">
    <source>
        <dbReference type="PROSITE" id="PS50071"/>
    </source>
</evidence>
<feature type="region of interest" description="Disordered" evidence="7">
    <location>
        <begin position="133"/>
        <end position="214"/>
    </location>
</feature>
<dbReference type="PROSITE" id="PS00027">
    <property type="entry name" value="HOMEOBOX_1"/>
    <property type="match status" value="1"/>
</dbReference>
<dbReference type="PANTHER" id="PTHR24324">
    <property type="entry name" value="HOMEOBOX PROTEIN HHEX"/>
    <property type="match status" value="1"/>
</dbReference>
<evidence type="ECO:0000313" key="10">
    <source>
        <dbReference type="Proteomes" id="UP000077315"/>
    </source>
</evidence>
<evidence type="ECO:0000256" key="1">
    <source>
        <dbReference type="ARBA" id="ARBA00004123"/>
    </source>
</evidence>
<reference evidence="10" key="1">
    <citation type="submission" date="2015-06" db="EMBL/GenBank/DDBJ databases">
        <title>Expansion of signal transduction pathways in fungi by whole-genome duplication.</title>
        <authorList>
            <consortium name="DOE Joint Genome Institute"/>
            <person name="Corrochano L.M."/>
            <person name="Kuo A."/>
            <person name="Marcet-Houben M."/>
            <person name="Polaino S."/>
            <person name="Salamov A."/>
            <person name="Villalobos J.M."/>
            <person name="Alvarez M.I."/>
            <person name="Avalos J."/>
            <person name="Benito E.P."/>
            <person name="Benoit I."/>
            <person name="Burger G."/>
            <person name="Camino L.P."/>
            <person name="Canovas D."/>
            <person name="Cerda-Olmedo E."/>
            <person name="Cheng J.-F."/>
            <person name="Dominguez A."/>
            <person name="Elias M."/>
            <person name="Eslava A.P."/>
            <person name="Glaser F."/>
            <person name="Grimwood J."/>
            <person name="Gutierrez G."/>
            <person name="Heitman J."/>
            <person name="Henrissat B."/>
            <person name="Iturriaga E.A."/>
            <person name="Lang B.F."/>
            <person name="Lavin J.L."/>
            <person name="Lee S."/>
            <person name="Li W."/>
            <person name="Lindquist E."/>
            <person name="Lopez-Garcia S."/>
            <person name="Luque E.M."/>
            <person name="Marcos A.T."/>
            <person name="Martin J."/>
            <person name="McCluskey K."/>
            <person name="Medina H.R."/>
            <person name="Miralles-Duran A."/>
            <person name="Miyazaki A."/>
            <person name="Munoz-Torres E."/>
            <person name="Oguiza J.A."/>
            <person name="Ohm R."/>
            <person name="Olmedo M."/>
            <person name="Orejas M."/>
            <person name="Ortiz-Castellanos L."/>
            <person name="Pisabarro A.G."/>
            <person name="Rodriguez-Romero J."/>
            <person name="Ruiz-Herrera J."/>
            <person name="Ruiz-Vazquez R."/>
            <person name="Sanz C."/>
            <person name="Schackwitz W."/>
            <person name="Schmutz J."/>
            <person name="Shahriari M."/>
            <person name="Shelest E."/>
            <person name="Silva-Franco F."/>
            <person name="Soanes D."/>
            <person name="Syed K."/>
            <person name="Tagua V.G."/>
            <person name="Talbot N.J."/>
            <person name="Thon M."/>
            <person name="De vries R.P."/>
            <person name="Wiebenga A."/>
            <person name="Yadav J.S."/>
            <person name="Braun E.L."/>
            <person name="Baker S."/>
            <person name="Garre V."/>
            <person name="Horwitz B."/>
            <person name="Torres-Martinez S."/>
            <person name="Idnurm A."/>
            <person name="Herrera-Estrella A."/>
            <person name="Gabaldon T."/>
            <person name="Grigoriev I.V."/>
        </authorList>
    </citation>
    <scope>NUCLEOTIDE SEQUENCE [LARGE SCALE GENOMIC DNA]</scope>
    <source>
        <strain evidence="10">NRRL 1555(-)</strain>
    </source>
</reference>
<dbReference type="PANTHER" id="PTHR24324:SF5">
    <property type="entry name" value="HEMATOPOIETICALLY-EXPRESSED HOMEOBOX PROTEIN HHEX"/>
    <property type="match status" value="1"/>
</dbReference>
<gene>
    <name evidence="9" type="ORF">PHYBLDRAFT_162699</name>
</gene>
<dbReference type="Proteomes" id="UP000077315">
    <property type="component" value="Unassembled WGS sequence"/>
</dbReference>